<name>A0A6A6CJR4_ZASCE</name>
<dbReference type="InterPro" id="IPR001810">
    <property type="entry name" value="F-box_dom"/>
</dbReference>
<organism evidence="2 3">
    <name type="scientific">Zasmidium cellare ATCC 36951</name>
    <dbReference type="NCBI Taxonomy" id="1080233"/>
    <lineage>
        <taxon>Eukaryota</taxon>
        <taxon>Fungi</taxon>
        <taxon>Dikarya</taxon>
        <taxon>Ascomycota</taxon>
        <taxon>Pezizomycotina</taxon>
        <taxon>Dothideomycetes</taxon>
        <taxon>Dothideomycetidae</taxon>
        <taxon>Mycosphaerellales</taxon>
        <taxon>Mycosphaerellaceae</taxon>
        <taxon>Zasmidium</taxon>
    </lineage>
</organism>
<evidence type="ECO:0000313" key="3">
    <source>
        <dbReference type="Proteomes" id="UP000799537"/>
    </source>
</evidence>
<dbReference type="GeneID" id="54559816"/>
<keyword evidence="3" id="KW-1185">Reference proteome</keyword>
<dbReference type="AlphaFoldDB" id="A0A6A6CJR4"/>
<gene>
    <name evidence="2" type="ORF">M409DRAFT_22906</name>
</gene>
<evidence type="ECO:0000313" key="2">
    <source>
        <dbReference type="EMBL" id="KAF2166853.1"/>
    </source>
</evidence>
<dbReference type="PROSITE" id="PS50181">
    <property type="entry name" value="FBOX"/>
    <property type="match status" value="1"/>
</dbReference>
<proteinExistence type="predicted"/>
<sequence length="246" mass="27427">MTDSNTQTTLQDLPGEILNQVAGHLSATSFSALRLTSKSIEANTYQNFIDRNFKHLSLELDVPNMQYVLSKLRSSNVASQVQTITFKPTSAEGLTQNPSSSIGQQVHKANEIHALLKEILGLLLSLMKVEICGSTTLAQALRVLEVITVPGLTSISIWSSRTPANSFHNVLIRHKESLRSMTLHQVLCTNPSWSPTLALIMNELNLDTLAMSELWSNDPRETEVGFLSLVERRKNRAMRDPVMRKF</sequence>
<feature type="domain" description="F-box" evidence="1">
    <location>
        <begin position="7"/>
        <end position="56"/>
    </location>
</feature>
<dbReference type="Proteomes" id="UP000799537">
    <property type="component" value="Unassembled WGS sequence"/>
</dbReference>
<dbReference type="OrthoDB" id="3645989at2759"/>
<accession>A0A6A6CJR4</accession>
<dbReference type="EMBL" id="ML993595">
    <property type="protein sequence ID" value="KAF2166853.1"/>
    <property type="molecule type" value="Genomic_DNA"/>
</dbReference>
<reference evidence="2" key="1">
    <citation type="journal article" date="2020" name="Stud. Mycol.">
        <title>101 Dothideomycetes genomes: a test case for predicting lifestyles and emergence of pathogens.</title>
        <authorList>
            <person name="Haridas S."/>
            <person name="Albert R."/>
            <person name="Binder M."/>
            <person name="Bloem J."/>
            <person name="Labutti K."/>
            <person name="Salamov A."/>
            <person name="Andreopoulos B."/>
            <person name="Baker S."/>
            <person name="Barry K."/>
            <person name="Bills G."/>
            <person name="Bluhm B."/>
            <person name="Cannon C."/>
            <person name="Castanera R."/>
            <person name="Culley D."/>
            <person name="Daum C."/>
            <person name="Ezra D."/>
            <person name="Gonzalez J."/>
            <person name="Henrissat B."/>
            <person name="Kuo A."/>
            <person name="Liang C."/>
            <person name="Lipzen A."/>
            <person name="Lutzoni F."/>
            <person name="Magnuson J."/>
            <person name="Mondo S."/>
            <person name="Nolan M."/>
            <person name="Ohm R."/>
            <person name="Pangilinan J."/>
            <person name="Park H.-J."/>
            <person name="Ramirez L."/>
            <person name="Alfaro M."/>
            <person name="Sun H."/>
            <person name="Tritt A."/>
            <person name="Yoshinaga Y."/>
            <person name="Zwiers L.-H."/>
            <person name="Turgeon B."/>
            <person name="Goodwin S."/>
            <person name="Spatafora J."/>
            <person name="Crous P."/>
            <person name="Grigoriev I."/>
        </authorList>
    </citation>
    <scope>NUCLEOTIDE SEQUENCE</scope>
    <source>
        <strain evidence="2">ATCC 36951</strain>
    </source>
</reference>
<dbReference type="RefSeq" id="XP_033667742.1">
    <property type="nucleotide sequence ID" value="XM_033806544.1"/>
</dbReference>
<protein>
    <recommendedName>
        <fullName evidence="1">F-box domain-containing protein</fullName>
    </recommendedName>
</protein>
<evidence type="ECO:0000259" key="1">
    <source>
        <dbReference type="PROSITE" id="PS50181"/>
    </source>
</evidence>